<accession>A0ABV1L1H7</accession>
<keyword evidence="2" id="KW-1185">Reference proteome</keyword>
<comment type="caution">
    <text evidence="1">The sequence shown here is derived from an EMBL/GenBank/DDBJ whole genome shotgun (WGS) entry which is preliminary data.</text>
</comment>
<evidence type="ECO:0000313" key="2">
    <source>
        <dbReference type="Proteomes" id="UP001493487"/>
    </source>
</evidence>
<evidence type="ECO:0000313" key="1">
    <source>
        <dbReference type="EMBL" id="MEQ4486179.1"/>
    </source>
</evidence>
<sequence>MEIIKRKIEVILPIFKSFSKQYDFKKIINQVIEELLSMKIVFPLNADQIVGKQALVRFKLLDENDDRIQQIKKIGRSKIYLVAYTEMEITDIPIEGIEEWNIPSIELWKKDSVDYFIKRLYDFIISINISRVGTFQVDHGLIYVDEQLFDKTKMLLNGFEEVYIFTQKTKWPVLEQLDIVNVWGWITEKIGFIDGIGGTAVERALTALTYLFGSVNESNEGVDLFFTMIGLEALYSSSNNGIKEQLVAKSQVLLGVQNEYKKLFKYMYDYRSKFIHGGLNFPGKFHYFDGTEEFDSFMKENYDVTLMAQSVLIATLQQLSKRNLNELTFKYALI</sequence>
<dbReference type="RefSeq" id="WP_232189176.1">
    <property type="nucleotide sequence ID" value="NZ_JAIOAP010000018.1"/>
</dbReference>
<reference evidence="1 2" key="1">
    <citation type="journal article" date="2023" name="Genome Announc.">
        <title>Pan-Genome Analyses of the Genus Cohnella and Proposal of the Novel Species Cohnella silvisoli sp. nov., Isolated from Forest Soil.</title>
        <authorList>
            <person name="Wang C."/>
            <person name="Mao L."/>
            <person name="Bao G."/>
            <person name="Zhu H."/>
        </authorList>
    </citation>
    <scope>NUCLEOTIDE SEQUENCE [LARGE SCALE GENOMIC DNA]</scope>
    <source>
        <strain evidence="1 2">NL03-T5-1</strain>
    </source>
</reference>
<proteinExistence type="predicted"/>
<gene>
    <name evidence="1" type="ORF">QJS35_27740</name>
</gene>
<protein>
    <submittedName>
        <fullName evidence="1">HEPN domain-containing protein</fullName>
    </submittedName>
</protein>
<organism evidence="1 2">
    <name type="scientific">Cohnella silvisoli</name>
    <dbReference type="NCBI Taxonomy" id="2873699"/>
    <lineage>
        <taxon>Bacteria</taxon>
        <taxon>Bacillati</taxon>
        <taxon>Bacillota</taxon>
        <taxon>Bacilli</taxon>
        <taxon>Bacillales</taxon>
        <taxon>Paenibacillaceae</taxon>
        <taxon>Cohnella</taxon>
    </lineage>
</organism>
<dbReference type="EMBL" id="JASKHM010000019">
    <property type="protein sequence ID" value="MEQ4486179.1"/>
    <property type="molecule type" value="Genomic_DNA"/>
</dbReference>
<dbReference type="Proteomes" id="UP001493487">
    <property type="component" value="Unassembled WGS sequence"/>
</dbReference>
<name>A0ABV1L1H7_9BACL</name>